<dbReference type="RefSeq" id="WP_341568252.1">
    <property type="nucleotide sequence ID" value="NZ_JBAKAR010000199.1"/>
</dbReference>
<keyword evidence="2" id="KW-0813">Transport</keyword>
<dbReference type="InterPro" id="IPR000060">
    <property type="entry name" value="BCCT_transptr"/>
</dbReference>
<evidence type="ECO:0000313" key="8">
    <source>
        <dbReference type="EMBL" id="MEL0615048.1"/>
    </source>
</evidence>
<accession>A0ABU9G995</accession>
<feature type="non-terminal residue" evidence="8">
    <location>
        <position position="49"/>
    </location>
</feature>
<evidence type="ECO:0000256" key="6">
    <source>
        <dbReference type="ARBA" id="ARBA00023136"/>
    </source>
</evidence>
<dbReference type="Proteomes" id="UP001379949">
    <property type="component" value="Unassembled WGS sequence"/>
</dbReference>
<keyword evidence="6 7" id="KW-0472">Membrane</keyword>
<dbReference type="EMBL" id="JBAKAR010000199">
    <property type="protein sequence ID" value="MEL0615048.1"/>
    <property type="molecule type" value="Genomic_DNA"/>
</dbReference>
<proteinExistence type="predicted"/>
<dbReference type="Pfam" id="PF02028">
    <property type="entry name" value="BCCT"/>
    <property type="match status" value="1"/>
</dbReference>
<evidence type="ECO:0000313" key="9">
    <source>
        <dbReference type="Proteomes" id="UP001379949"/>
    </source>
</evidence>
<protein>
    <submittedName>
        <fullName evidence="8">BCCT family transporter</fullName>
    </submittedName>
</protein>
<name>A0ABU9G995_9GAMM</name>
<keyword evidence="9" id="KW-1185">Reference proteome</keyword>
<evidence type="ECO:0000256" key="5">
    <source>
        <dbReference type="ARBA" id="ARBA00022989"/>
    </source>
</evidence>
<organism evidence="8 9">
    <name type="scientific">Marinomonas arenicola</name>
    <dbReference type="NCBI Taxonomy" id="569601"/>
    <lineage>
        <taxon>Bacteria</taxon>
        <taxon>Pseudomonadati</taxon>
        <taxon>Pseudomonadota</taxon>
        <taxon>Gammaproteobacteria</taxon>
        <taxon>Oceanospirillales</taxon>
        <taxon>Oceanospirillaceae</taxon>
        <taxon>Marinomonas</taxon>
    </lineage>
</organism>
<evidence type="ECO:0000256" key="3">
    <source>
        <dbReference type="ARBA" id="ARBA00022475"/>
    </source>
</evidence>
<keyword evidence="5 7" id="KW-1133">Transmembrane helix</keyword>
<feature type="transmembrane region" description="Helical" evidence="7">
    <location>
        <begin position="21"/>
        <end position="45"/>
    </location>
</feature>
<evidence type="ECO:0000256" key="4">
    <source>
        <dbReference type="ARBA" id="ARBA00022692"/>
    </source>
</evidence>
<evidence type="ECO:0000256" key="7">
    <source>
        <dbReference type="SAM" id="Phobius"/>
    </source>
</evidence>
<comment type="caution">
    <text evidence="8">The sequence shown here is derived from an EMBL/GenBank/DDBJ whole genome shotgun (WGS) entry which is preliminary data.</text>
</comment>
<gene>
    <name evidence="8" type="ORF">V6242_18075</name>
</gene>
<evidence type="ECO:0000256" key="1">
    <source>
        <dbReference type="ARBA" id="ARBA00004651"/>
    </source>
</evidence>
<sequence>MTYAVSMVMTGTDHAKSSIRVFWGIIMGAMAAILISIGSGGISALESFI</sequence>
<keyword evidence="3" id="KW-1003">Cell membrane</keyword>
<reference evidence="8 9" key="1">
    <citation type="submission" date="2024-02" db="EMBL/GenBank/DDBJ databases">
        <title>Bacteria isolated from the canopy kelp, Nereocystis luetkeana.</title>
        <authorList>
            <person name="Pfister C.A."/>
            <person name="Younker I.T."/>
            <person name="Light S.H."/>
        </authorList>
    </citation>
    <scope>NUCLEOTIDE SEQUENCE [LARGE SCALE GENOMIC DNA]</scope>
    <source>
        <strain evidence="8 9">TI.4.07</strain>
    </source>
</reference>
<evidence type="ECO:0000256" key="2">
    <source>
        <dbReference type="ARBA" id="ARBA00022448"/>
    </source>
</evidence>
<comment type="subcellular location">
    <subcellularLocation>
        <location evidence="1">Cell membrane</location>
        <topology evidence="1">Multi-pass membrane protein</topology>
    </subcellularLocation>
</comment>
<keyword evidence="4 7" id="KW-0812">Transmembrane</keyword>